<dbReference type="Gene3D" id="3.30.70.2540">
    <property type="entry name" value="CRISPR-associated endoribonuclease Cas6/Csy4"/>
    <property type="match status" value="1"/>
</dbReference>
<dbReference type="RefSeq" id="WP_069901340.1">
    <property type="nucleotide sequence ID" value="NZ_FMZQ01000007.1"/>
</dbReference>
<evidence type="ECO:0000313" key="1">
    <source>
        <dbReference type="EMBL" id="SDC86423.1"/>
    </source>
</evidence>
<dbReference type="AlphaFoldDB" id="A0A1G6Q235"/>
<dbReference type="InterPro" id="IPR042564">
    <property type="entry name" value="CRISPR-Cas6/Csy4_sf"/>
</dbReference>
<reference evidence="2" key="1">
    <citation type="submission" date="2016-10" db="EMBL/GenBank/DDBJ databases">
        <authorList>
            <person name="Varghese N."/>
            <person name="Submissions S."/>
        </authorList>
    </citation>
    <scope>NUCLEOTIDE SEQUENCE [LARGE SCALE GENOMIC DNA]</scope>
    <source>
        <strain evidence="2">DSM 26382</strain>
    </source>
</reference>
<gene>
    <name evidence="1" type="ORF">SAMN05216576_107215</name>
</gene>
<protein>
    <submittedName>
        <fullName evidence="1">CRISPR-associated protein (Cas_Csy4)</fullName>
    </submittedName>
</protein>
<dbReference type="GO" id="GO:0004519">
    <property type="term" value="F:endonuclease activity"/>
    <property type="evidence" value="ECO:0007669"/>
    <property type="project" value="InterPro"/>
</dbReference>
<proteinExistence type="predicted"/>
<organism evidence="1 2">
    <name type="scientific">Ectopseudomonas chengduensis</name>
    <dbReference type="NCBI Taxonomy" id="489632"/>
    <lineage>
        <taxon>Bacteria</taxon>
        <taxon>Pseudomonadati</taxon>
        <taxon>Pseudomonadota</taxon>
        <taxon>Gammaproteobacteria</taxon>
        <taxon>Pseudomonadales</taxon>
        <taxon>Pseudomonadaceae</taxon>
        <taxon>Ectopseudomonas</taxon>
    </lineage>
</organism>
<dbReference type="InterPro" id="IPR013396">
    <property type="entry name" value="CRISPR-assoc_prot_Csy4"/>
</dbReference>
<dbReference type="EMBL" id="FMZQ01000007">
    <property type="protein sequence ID" value="SDC86423.1"/>
    <property type="molecule type" value="Genomic_DNA"/>
</dbReference>
<keyword evidence="2" id="KW-1185">Reference proteome</keyword>
<name>A0A1G6Q235_9GAMM</name>
<evidence type="ECO:0000313" key="2">
    <source>
        <dbReference type="Proteomes" id="UP000199467"/>
    </source>
</evidence>
<accession>A0A1G6Q235</accession>
<dbReference type="GO" id="GO:0043571">
    <property type="term" value="P:maintenance of CRISPR repeat elements"/>
    <property type="evidence" value="ECO:0007669"/>
    <property type="project" value="InterPro"/>
</dbReference>
<sequence length="180" mass="19991">MLSHYIDLSHVGGPVRYELFGRVLKAAHLSVGEGQPIAVDWPMWCEENGGFGPIMRLLGSQAAISHCLNLLDPLIEAGLLFMRGQVSEVPSLAKCLHGYRRSRKPDRGSPSHLRRLERRALARGEVYQPASVWIHSTHSLPMQSKSTHQRFHIYIERVPAIAVTGELPGSYGFGISLPSF</sequence>
<dbReference type="Pfam" id="PF09618">
    <property type="entry name" value="Cas_Csy4"/>
    <property type="match status" value="1"/>
</dbReference>
<dbReference type="Proteomes" id="UP000199467">
    <property type="component" value="Unassembled WGS sequence"/>
</dbReference>